<dbReference type="PANTHER" id="PTHR33383">
    <property type="entry name" value="MEMBRANE PROTEIN INSERTION EFFICIENCY FACTOR-RELATED"/>
    <property type="match status" value="1"/>
</dbReference>
<dbReference type="InterPro" id="IPR002696">
    <property type="entry name" value="Membr_insert_effic_factor_YidD"/>
</dbReference>
<dbReference type="PANTHER" id="PTHR33383:SF1">
    <property type="entry name" value="MEMBRANE PROTEIN INSERTION EFFICIENCY FACTOR-RELATED"/>
    <property type="match status" value="1"/>
</dbReference>
<evidence type="ECO:0000313" key="2">
    <source>
        <dbReference type="Proteomes" id="UP000317938"/>
    </source>
</evidence>
<dbReference type="SMART" id="SM01234">
    <property type="entry name" value="Haemolytic"/>
    <property type="match status" value="1"/>
</dbReference>
<protein>
    <submittedName>
        <fullName evidence="1">Membrane protein insertion efficiency factor YidD</fullName>
    </submittedName>
</protein>
<dbReference type="NCBIfam" id="TIGR00278">
    <property type="entry name" value="membrane protein insertion efficiency factor YidD"/>
    <property type="match status" value="1"/>
</dbReference>
<evidence type="ECO:0000313" key="1">
    <source>
        <dbReference type="EMBL" id="TVU81224.1"/>
    </source>
</evidence>
<gene>
    <name evidence="1" type="ORF">FQP85_16950</name>
</gene>
<sequence length="74" mass="8231">MLKAMTLSAIRRYQKNGGAKAHFNISCNFSPSCSEFTHQAITKYGLVKGLFIGVKRIRRCNNPDCVTVKSDPLP</sequence>
<organism evidence="1 2">
    <name type="scientific">Pseudoalteromonas neustonica</name>
    <dbReference type="NCBI Taxonomy" id="1840331"/>
    <lineage>
        <taxon>Bacteria</taxon>
        <taxon>Pseudomonadati</taxon>
        <taxon>Pseudomonadota</taxon>
        <taxon>Gammaproteobacteria</taxon>
        <taxon>Alteromonadales</taxon>
        <taxon>Pseudoalteromonadaceae</taxon>
        <taxon>Pseudoalteromonas</taxon>
    </lineage>
</organism>
<name>A0ABY3F9Z3_9GAMM</name>
<keyword evidence="2" id="KW-1185">Reference proteome</keyword>
<dbReference type="Pfam" id="PF01809">
    <property type="entry name" value="YidD"/>
    <property type="match status" value="1"/>
</dbReference>
<reference evidence="1 2" key="1">
    <citation type="submission" date="2019-07" db="EMBL/GenBank/DDBJ databases">
        <title>Diversity of Bacteria from Kongsfjorden, Arctic.</title>
        <authorList>
            <person name="Yu Y."/>
        </authorList>
    </citation>
    <scope>NUCLEOTIDE SEQUENCE [LARGE SCALE GENOMIC DNA]</scope>
    <source>
        <strain evidence="1 2">SM1927</strain>
    </source>
</reference>
<proteinExistence type="predicted"/>
<comment type="caution">
    <text evidence="1">The sequence shown here is derived from an EMBL/GenBank/DDBJ whole genome shotgun (WGS) entry which is preliminary data.</text>
</comment>
<dbReference type="EMBL" id="VNFF01000018">
    <property type="protein sequence ID" value="TVU81224.1"/>
    <property type="molecule type" value="Genomic_DNA"/>
</dbReference>
<accession>A0ABY3F9Z3</accession>
<dbReference type="Proteomes" id="UP000317938">
    <property type="component" value="Unassembled WGS sequence"/>
</dbReference>